<dbReference type="STRING" id="1079.BVIR_1889"/>
<keyword evidence="1" id="KW-1133">Transmembrane helix</keyword>
<reference evidence="4" key="3">
    <citation type="journal article" date="2016" name="Genome Announc.">
        <title>Revised genome sequence of the purple photosynthetic bacterium Blastochloris viridis.</title>
        <authorList>
            <person name="Liu L.N."/>
            <person name="Faulkner M."/>
            <person name="Liu X."/>
            <person name="Huang F."/>
            <person name="Darby A.C."/>
            <person name="Hall N."/>
        </authorList>
    </citation>
    <scope>NUCLEOTIDE SEQUENCE [LARGE SCALE GENOMIC DNA]</scope>
    <source>
        <strain evidence="4">ATCC 19567 / DSM 133 / F</strain>
    </source>
</reference>
<name>A0A0H5BH53_BLAVI</name>
<reference evidence="3" key="2">
    <citation type="submission" date="2015-11" db="EMBL/GenBank/DDBJ databases">
        <authorList>
            <person name="Zhang Y."/>
            <person name="Guo Z."/>
        </authorList>
    </citation>
    <scope>NUCLEOTIDE SEQUENCE</scope>
    <source>
        <strain evidence="3">1</strain>
    </source>
</reference>
<dbReference type="KEGG" id="bvr:BVIR_1889"/>
<evidence type="ECO:0000313" key="3">
    <source>
        <dbReference type="EMBL" id="CUU42325.1"/>
    </source>
</evidence>
<organism evidence="3 4">
    <name type="scientific">Blastochloris viridis</name>
    <name type="common">Rhodopseudomonas viridis</name>
    <dbReference type="NCBI Taxonomy" id="1079"/>
    <lineage>
        <taxon>Bacteria</taxon>
        <taxon>Pseudomonadati</taxon>
        <taxon>Pseudomonadota</taxon>
        <taxon>Alphaproteobacteria</taxon>
        <taxon>Hyphomicrobiales</taxon>
        <taxon>Blastochloridaceae</taxon>
        <taxon>Blastochloris</taxon>
    </lineage>
</organism>
<keyword evidence="4" id="KW-1185">Reference proteome</keyword>
<dbReference type="Proteomes" id="UP000065734">
    <property type="component" value="Chromosome I"/>
</dbReference>
<keyword evidence="1" id="KW-0812">Transmembrane</keyword>
<proteinExistence type="predicted"/>
<dbReference type="EMBL" id="LN907867">
    <property type="protein sequence ID" value="CUU42325.1"/>
    <property type="molecule type" value="Genomic_DNA"/>
</dbReference>
<sequence>MTAHSAGHSHPSRGVVRMSPSLLRMSIAARLGVATVLVAAIWSAVLWAMT</sequence>
<dbReference type="EMBL" id="AP014854">
    <property type="protein sequence ID" value="BAS00450.1"/>
    <property type="molecule type" value="Genomic_DNA"/>
</dbReference>
<evidence type="ECO:0000313" key="2">
    <source>
        <dbReference type="EMBL" id="BAS00450.1"/>
    </source>
</evidence>
<evidence type="ECO:0000256" key="1">
    <source>
        <dbReference type="SAM" id="Phobius"/>
    </source>
</evidence>
<evidence type="ECO:0000313" key="4">
    <source>
        <dbReference type="Proteomes" id="UP000065734"/>
    </source>
</evidence>
<dbReference type="RefSeq" id="WP_156331036.1">
    <property type="nucleotide sequence ID" value="NZ_AP014854.2"/>
</dbReference>
<protein>
    <submittedName>
        <fullName evidence="3">Uncharacterized protein</fullName>
    </submittedName>
</protein>
<accession>A0A0H5BH53</accession>
<reference evidence="2" key="1">
    <citation type="journal article" date="2015" name="Genome Announc.">
        <title>Complete Genome Sequence of the Bacteriochlorophyll b-Producing Photosynthetic Bacterium Blastochloris viridis.</title>
        <authorList>
            <person name="Tsukatani Y."/>
            <person name="Hirose Y."/>
            <person name="Harada J."/>
            <person name="Misawa N."/>
            <person name="Mori K."/>
            <person name="Inoue K."/>
            <person name="Tamiaki H."/>
        </authorList>
    </citation>
    <scope>NUCLEOTIDE SEQUENCE [LARGE SCALE GENOMIC DNA]</scope>
    <source>
        <strain evidence="2">DSM 133</strain>
    </source>
</reference>
<gene>
    <name evidence="2" type="ORF">BV133_2856</name>
    <name evidence="3" type="ORF">BVIRIDIS_13340</name>
</gene>
<feature type="transmembrane region" description="Helical" evidence="1">
    <location>
        <begin position="27"/>
        <end position="49"/>
    </location>
</feature>
<dbReference type="AlphaFoldDB" id="A0A0H5BH53"/>
<keyword evidence="1" id="KW-0472">Membrane</keyword>